<dbReference type="SUPFAM" id="SSF46785">
    <property type="entry name" value="Winged helix' DNA-binding domain"/>
    <property type="match status" value="1"/>
</dbReference>
<proteinExistence type="predicted"/>
<dbReference type="Gene3D" id="1.10.10.10">
    <property type="entry name" value="Winged helix-like DNA-binding domain superfamily/Winged helix DNA-binding domain"/>
    <property type="match status" value="1"/>
</dbReference>
<evidence type="ECO:0000313" key="1">
    <source>
        <dbReference type="EMBL" id="KKN51797.1"/>
    </source>
</evidence>
<organism evidence="1">
    <name type="scientific">marine sediment metagenome</name>
    <dbReference type="NCBI Taxonomy" id="412755"/>
    <lineage>
        <taxon>unclassified sequences</taxon>
        <taxon>metagenomes</taxon>
        <taxon>ecological metagenomes</taxon>
    </lineage>
</organism>
<reference evidence="1" key="1">
    <citation type="journal article" date="2015" name="Nature">
        <title>Complex archaea that bridge the gap between prokaryotes and eukaryotes.</title>
        <authorList>
            <person name="Spang A."/>
            <person name="Saw J.H."/>
            <person name="Jorgensen S.L."/>
            <person name="Zaremba-Niedzwiedzka K."/>
            <person name="Martijn J."/>
            <person name="Lind A.E."/>
            <person name="van Eijk R."/>
            <person name="Schleper C."/>
            <person name="Guy L."/>
            <person name="Ettema T.J."/>
        </authorList>
    </citation>
    <scope>NUCLEOTIDE SEQUENCE</scope>
</reference>
<dbReference type="InterPro" id="IPR036390">
    <property type="entry name" value="WH_DNA-bd_sf"/>
</dbReference>
<comment type="caution">
    <text evidence="1">The sequence shown here is derived from an EMBL/GenBank/DDBJ whole genome shotgun (WGS) entry which is preliminary data.</text>
</comment>
<name>A0A0F9RPR4_9ZZZZ</name>
<protein>
    <submittedName>
        <fullName evidence="1">Uncharacterized protein</fullName>
    </submittedName>
</protein>
<gene>
    <name evidence="1" type="ORF">LCGC14_0618970</name>
</gene>
<accession>A0A0F9RPR4</accession>
<dbReference type="EMBL" id="LAZR01001048">
    <property type="protein sequence ID" value="KKN51797.1"/>
    <property type="molecule type" value="Genomic_DNA"/>
</dbReference>
<sequence>MYKLKSGKELNGEETIPRIIRALITLNKPSRLSEIAKQSNMSKERIHNRLNSLIKKGILLKEECKGKKFYYPQPFFKERGILFGFYERVLPFVNEISEDLDISQMKVSYSESVLENILLALKLFSFEIKELKDDIEIE</sequence>
<dbReference type="InterPro" id="IPR036388">
    <property type="entry name" value="WH-like_DNA-bd_sf"/>
</dbReference>
<dbReference type="AlphaFoldDB" id="A0A0F9RPR4"/>